<dbReference type="Gene3D" id="3.40.50.970">
    <property type="match status" value="1"/>
</dbReference>
<dbReference type="PANTHER" id="PTHR43825">
    <property type="entry name" value="PYRUVATE DEHYDROGENASE E1 COMPONENT"/>
    <property type="match status" value="1"/>
</dbReference>
<reference evidence="3" key="1">
    <citation type="submission" date="2016-06" db="EMBL/GenBank/DDBJ databases">
        <authorList>
            <person name="Varghese N."/>
            <person name="Submissions Spin"/>
        </authorList>
    </citation>
    <scope>NUCLEOTIDE SEQUENCE [LARGE SCALE GENOMIC DNA]</scope>
    <source>
        <strain evidence="3">DSM 43816</strain>
    </source>
</reference>
<dbReference type="SMART" id="SM00861">
    <property type="entry name" value="Transket_pyr"/>
    <property type="match status" value="1"/>
</dbReference>
<dbReference type="InterPro" id="IPR005475">
    <property type="entry name" value="Transketolase-like_Pyr-bd"/>
</dbReference>
<dbReference type="SUPFAM" id="SSF52518">
    <property type="entry name" value="Thiamin diphosphate-binding fold (THDP-binding)"/>
    <property type="match status" value="1"/>
</dbReference>
<dbReference type="SUPFAM" id="SSF52922">
    <property type="entry name" value="TK C-terminal domain-like"/>
    <property type="match status" value="1"/>
</dbReference>
<dbReference type="Pfam" id="PF02779">
    <property type="entry name" value="Transket_pyr"/>
    <property type="match status" value="1"/>
</dbReference>
<dbReference type="CDD" id="cd07033">
    <property type="entry name" value="TPP_PYR_DXS_TK_like"/>
    <property type="match status" value="1"/>
</dbReference>
<dbReference type="InterPro" id="IPR009014">
    <property type="entry name" value="Transketo_C/PFOR_II"/>
</dbReference>
<dbReference type="InterPro" id="IPR051157">
    <property type="entry name" value="PDH/Transketolase"/>
</dbReference>
<dbReference type="GO" id="GO:0000287">
    <property type="term" value="F:magnesium ion binding"/>
    <property type="evidence" value="ECO:0007669"/>
    <property type="project" value="UniProtKB-ARBA"/>
</dbReference>
<name>A0A1C4WFC2_MICEC</name>
<feature type="domain" description="Transketolase-like pyrimidine-binding" evidence="1">
    <location>
        <begin position="20"/>
        <end position="185"/>
    </location>
</feature>
<evidence type="ECO:0000313" key="3">
    <source>
        <dbReference type="Proteomes" id="UP000198253"/>
    </source>
</evidence>
<gene>
    <name evidence="2" type="ORF">GA0070618_2115</name>
</gene>
<accession>A0A1C4WFC2</accession>
<dbReference type="Proteomes" id="UP000198253">
    <property type="component" value="Chromosome I"/>
</dbReference>
<dbReference type="Gene3D" id="3.40.50.920">
    <property type="match status" value="1"/>
</dbReference>
<dbReference type="InParanoid" id="A0A1C4WFC2"/>
<evidence type="ECO:0000313" key="2">
    <source>
        <dbReference type="EMBL" id="SCE94611.1"/>
    </source>
</evidence>
<protein>
    <submittedName>
        <fullName evidence="2">Transketolase</fullName>
    </submittedName>
</protein>
<dbReference type="EMBL" id="LT607413">
    <property type="protein sequence ID" value="SCE94611.1"/>
    <property type="molecule type" value="Genomic_DNA"/>
</dbReference>
<keyword evidence="3" id="KW-1185">Reference proteome</keyword>
<organism evidence="2 3">
    <name type="scientific">Micromonospora echinospora</name>
    <name type="common">Micromonospora purpurea</name>
    <dbReference type="NCBI Taxonomy" id="1877"/>
    <lineage>
        <taxon>Bacteria</taxon>
        <taxon>Bacillati</taxon>
        <taxon>Actinomycetota</taxon>
        <taxon>Actinomycetes</taxon>
        <taxon>Micromonosporales</taxon>
        <taxon>Micromonosporaceae</taxon>
        <taxon>Micromonospora</taxon>
    </lineage>
</organism>
<sequence length="313" mass="33691">MTAVSEAPVIPAVGEWVEEIVMRDRFVDTAYELLAEDPRTAVVLADISADSFREAARRHPDRVVNVGIREQLMVGVAGGLALAGLRPVVHTYAPFLVERAYEQIKLDLDHQDVTAVLVSVGASYDRPEAGRTHLSPADVALIDTLHGWTVHVPGHPDEVPPLLRTAVAGDDAVYLRLSTMANRRPYGGDGSLRVLRDAGPGAPLVVAVGPLLDETLAAVAGLDVTVAYTHRPRPFDTVGLRALAATEVILVEPYLAGTSSRVVGEALMDRPHRLLALGVGRRDLRRYGTATDHSRWHGLDAAGLRRSIDAFLG</sequence>
<dbReference type="PANTHER" id="PTHR43825:SF1">
    <property type="entry name" value="TRANSKETOLASE-LIKE PYRIMIDINE-BINDING DOMAIN-CONTAINING PROTEIN"/>
    <property type="match status" value="1"/>
</dbReference>
<dbReference type="InterPro" id="IPR029061">
    <property type="entry name" value="THDP-binding"/>
</dbReference>
<evidence type="ECO:0000259" key="1">
    <source>
        <dbReference type="SMART" id="SM00861"/>
    </source>
</evidence>
<proteinExistence type="predicted"/>
<dbReference type="AlphaFoldDB" id="A0A1C4WFC2"/>